<feature type="domain" description="Serpin" evidence="4">
    <location>
        <begin position="51"/>
        <end position="405"/>
    </location>
</feature>
<dbReference type="PROSITE" id="PS00284">
    <property type="entry name" value="SERPIN"/>
    <property type="match status" value="1"/>
</dbReference>
<dbReference type="Proteomes" id="UP001318040">
    <property type="component" value="Chromosome 5"/>
</dbReference>
<dbReference type="RefSeq" id="XP_032802956.1">
    <property type="nucleotide sequence ID" value="XM_032947065.1"/>
</dbReference>
<dbReference type="Pfam" id="PF00079">
    <property type="entry name" value="Serpin"/>
    <property type="match status" value="1"/>
</dbReference>
<feature type="signal peptide" evidence="3">
    <location>
        <begin position="1"/>
        <end position="16"/>
    </location>
</feature>
<evidence type="ECO:0000256" key="1">
    <source>
        <dbReference type="RuleBase" id="RU000411"/>
    </source>
</evidence>
<dbReference type="GO" id="GO:0004867">
    <property type="term" value="F:serine-type endopeptidase inhibitor activity"/>
    <property type="evidence" value="ECO:0007669"/>
    <property type="project" value="InterPro"/>
</dbReference>
<dbReference type="PANTHER" id="PTHR11461">
    <property type="entry name" value="SERINE PROTEASE INHIBITOR, SERPIN"/>
    <property type="match status" value="1"/>
</dbReference>
<comment type="similarity">
    <text evidence="1">Belongs to the serpin family.</text>
</comment>
<dbReference type="InterPro" id="IPR023795">
    <property type="entry name" value="Serpin_CS"/>
</dbReference>
<dbReference type="KEGG" id="pmrn:116939107"/>
<organism evidence="5 6">
    <name type="scientific">Petromyzon marinus</name>
    <name type="common">Sea lamprey</name>
    <dbReference type="NCBI Taxonomy" id="7757"/>
    <lineage>
        <taxon>Eukaryota</taxon>
        <taxon>Metazoa</taxon>
        <taxon>Chordata</taxon>
        <taxon>Craniata</taxon>
        <taxon>Vertebrata</taxon>
        <taxon>Cyclostomata</taxon>
        <taxon>Hyperoartia</taxon>
        <taxon>Petromyzontiformes</taxon>
        <taxon>Petromyzontidae</taxon>
        <taxon>Petromyzon</taxon>
    </lineage>
</organism>
<dbReference type="InterPro" id="IPR023796">
    <property type="entry name" value="Serpin_dom"/>
</dbReference>
<evidence type="ECO:0000313" key="6">
    <source>
        <dbReference type="RefSeq" id="XP_032802956.1"/>
    </source>
</evidence>
<dbReference type="InterPro" id="IPR042178">
    <property type="entry name" value="Serpin_sf_1"/>
</dbReference>
<dbReference type="InterPro" id="IPR042185">
    <property type="entry name" value="Serpin_sf_2"/>
</dbReference>
<dbReference type="GO" id="GO:0005615">
    <property type="term" value="C:extracellular space"/>
    <property type="evidence" value="ECO:0007669"/>
    <property type="project" value="InterPro"/>
</dbReference>
<dbReference type="SUPFAM" id="SSF56574">
    <property type="entry name" value="Serpins"/>
    <property type="match status" value="1"/>
</dbReference>
<dbReference type="GeneID" id="116939107"/>
<protein>
    <submittedName>
        <fullName evidence="6">Pigment epithelium-derived factor-like</fullName>
    </submittedName>
</protein>
<gene>
    <name evidence="6" type="primary">LOC116939107</name>
</gene>
<accession>A0AAJ7WM92</accession>
<keyword evidence="5" id="KW-1185">Reference proteome</keyword>
<dbReference type="Gene3D" id="3.30.497.10">
    <property type="entry name" value="Antithrombin, subunit I, domain 2"/>
    <property type="match status" value="1"/>
</dbReference>
<evidence type="ECO:0000256" key="2">
    <source>
        <dbReference type="SAM" id="MobiDB-lite"/>
    </source>
</evidence>
<dbReference type="InterPro" id="IPR036186">
    <property type="entry name" value="Serpin_sf"/>
</dbReference>
<evidence type="ECO:0000256" key="3">
    <source>
        <dbReference type="SAM" id="SignalP"/>
    </source>
</evidence>
<name>A0AAJ7WM92_PETMA</name>
<dbReference type="PANTHER" id="PTHR11461:SF84">
    <property type="entry name" value="PIGMENT EPITHELIUM-DERIVED FACTOR"/>
    <property type="match status" value="1"/>
</dbReference>
<evidence type="ECO:0000259" key="4">
    <source>
        <dbReference type="SMART" id="SM00093"/>
    </source>
</evidence>
<feature type="chain" id="PRO_5042530719" evidence="3">
    <location>
        <begin position="17"/>
        <end position="439"/>
    </location>
</feature>
<dbReference type="Gene3D" id="2.30.39.10">
    <property type="entry name" value="Alpha-1-antitrypsin, domain 1"/>
    <property type="match status" value="1"/>
</dbReference>
<proteinExistence type="inferred from homology"/>
<keyword evidence="3" id="KW-0732">Signal</keyword>
<dbReference type="FunFam" id="2.10.310.10:FF:000001">
    <property type="entry name" value="Serpin family A member 1"/>
    <property type="match status" value="1"/>
</dbReference>
<sequence length="439" mass="49498">MLLILTLLLLVTPATSSRNKHKEHDYPQQMVVPTTSFAMTRLAMSQANFGFDLYRAVAQESPGENIFMSPLTTSLVLAMLTAGAHGATEQALARALYFTHLRNPNLHGTFRDLIQKITSGKSVSKMAARIFAARNIKIKKDFLDVVEQNYHAKPENLNGPEEKDLKRINSWVEEKTDGKIKDFLKELPSNLRMLLLSAIYFKGKWEQQFYKDNTSPVWFHINEENKTMVDMMYDSIYPVKAGRHPYLPYKVAQLEFQGDKNMLIFLPDEVTTNLTALEQSLSSDLLLNLTESELKSGNRIVYLPRLRLKMKKDLSTALNHLGLDDLFMAPDFNKISEEPLLVSAVTHVATMDLTEEGAEAAAVTGIFLSRTNPIYPVFKVDRPFLFLIRDTSTGTVLFLGRVMDPTDAAVEEEEGAEGNHGKRRRGPGKRPHKTPTTGH</sequence>
<feature type="compositionally biased region" description="Basic residues" evidence="2">
    <location>
        <begin position="421"/>
        <end position="433"/>
    </location>
</feature>
<dbReference type="GO" id="GO:0016525">
    <property type="term" value="P:negative regulation of angiogenesis"/>
    <property type="evidence" value="ECO:0007669"/>
    <property type="project" value="TreeGrafter"/>
</dbReference>
<evidence type="ECO:0000313" key="5">
    <source>
        <dbReference type="Proteomes" id="UP001318040"/>
    </source>
</evidence>
<reference evidence="6" key="1">
    <citation type="submission" date="2025-08" db="UniProtKB">
        <authorList>
            <consortium name="RefSeq"/>
        </authorList>
    </citation>
    <scope>IDENTIFICATION</scope>
    <source>
        <tissue evidence="6">Sperm</tissue>
    </source>
</reference>
<dbReference type="SMART" id="SM00093">
    <property type="entry name" value="SERPIN"/>
    <property type="match status" value="1"/>
</dbReference>
<dbReference type="InterPro" id="IPR000215">
    <property type="entry name" value="Serpin_fam"/>
</dbReference>
<feature type="region of interest" description="Disordered" evidence="2">
    <location>
        <begin position="409"/>
        <end position="439"/>
    </location>
</feature>
<dbReference type="AlphaFoldDB" id="A0AAJ7WM92"/>